<gene>
    <name evidence="15" type="primary">pabC</name>
    <name evidence="15" type="ORF">H8D24_00690</name>
</gene>
<dbReference type="GO" id="GO:0005829">
    <property type="term" value="C:cytosol"/>
    <property type="evidence" value="ECO:0007669"/>
    <property type="project" value="TreeGrafter"/>
</dbReference>
<evidence type="ECO:0000256" key="11">
    <source>
        <dbReference type="ARBA" id="ARBA00069174"/>
    </source>
</evidence>
<accession>A0A8J6TVE9</accession>
<dbReference type="FunFam" id="3.20.10.10:FF:000002">
    <property type="entry name" value="D-alanine aminotransferase"/>
    <property type="match status" value="1"/>
</dbReference>
<dbReference type="GO" id="GO:0008696">
    <property type="term" value="F:4-amino-4-deoxychorismate lyase activity"/>
    <property type="evidence" value="ECO:0007669"/>
    <property type="project" value="UniProtKB-UniRule"/>
</dbReference>
<dbReference type="InterPro" id="IPR036038">
    <property type="entry name" value="Aminotransferase-like"/>
</dbReference>
<dbReference type="InterPro" id="IPR017824">
    <property type="entry name" value="Aminodeoxychorismate_lyase_IV"/>
</dbReference>
<comment type="function">
    <text evidence="10">Involved in the biosynthesis of p-aminobenzoate (PABA), a precursor of tetrahydrofolate. Converts 4-amino-4-deoxychorismate into 4-aminobenzoate (PABA) and pyruvate.</text>
</comment>
<evidence type="ECO:0000256" key="12">
    <source>
        <dbReference type="NCBIfam" id="TIGR03461"/>
    </source>
</evidence>
<evidence type="ECO:0000256" key="10">
    <source>
        <dbReference type="ARBA" id="ARBA00054027"/>
    </source>
</evidence>
<evidence type="ECO:0000256" key="13">
    <source>
        <dbReference type="RuleBase" id="RU004106"/>
    </source>
</evidence>
<comment type="pathway">
    <text evidence="7">Cofactor biosynthesis; tetrahydrofolate biosynthesis; 4-aminobenzoate from chorismate: step 2/2.</text>
</comment>
<evidence type="ECO:0000256" key="3">
    <source>
        <dbReference type="ARBA" id="ARBA00011738"/>
    </source>
</evidence>
<dbReference type="Proteomes" id="UP000654401">
    <property type="component" value="Unassembled WGS sequence"/>
</dbReference>
<dbReference type="InterPro" id="IPR001544">
    <property type="entry name" value="Aminotrans_IV"/>
</dbReference>
<dbReference type="GO" id="GO:0030170">
    <property type="term" value="F:pyridoxal phosphate binding"/>
    <property type="evidence" value="ECO:0007669"/>
    <property type="project" value="InterPro"/>
</dbReference>
<dbReference type="NCBIfam" id="NF004761">
    <property type="entry name" value="PRK06092.1"/>
    <property type="match status" value="1"/>
</dbReference>
<evidence type="ECO:0000313" key="16">
    <source>
        <dbReference type="Proteomes" id="UP000654401"/>
    </source>
</evidence>
<dbReference type="Gene3D" id="3.30.470.10">
    <property type="match status" value="1"/>
</dbReference>
<evidence type="ECO:0000256" key="4">
    <source>
        <dbReference type="ARBA" id="ARBA00022898"/>
    </source>
</evidence>
<dbReference type="GO" id="GO:0008153">
    <property type="term" value="P:4-aminobenzoate biosynthetic process"/>
    <property type="evidence" value="ECO:0007669"/>
    <property type="project" value="UniProtKB-UniRule"/>
</dbReference>
<name>A0A8J6TVE9_9GAMM</name>
<evidence type="ECO:0000256" key="7">
    <source>
        <dbReference type="ARBA" id="ARBA00035633"/>
    </source>
</evidence>
<dbReference type="EMBL" id="JACNFK010000011">
    <property type="protein sequence ID" value="MBC8518910.1"/>
    <property type="molecule type" value="Genomic_DNA"/>
</dbReference>
<evidence type="ECO:0000256" key="8">
    <source>
        <dbReference type="ARBA" id="ARBA00035676"/>
    </source>
</evidence>
<keyword evidence="6 15" id="KW-0456">Lyase</keyword>
<reference evidence="15 16" key="1">
    <citation type="submission" date="2020-08" db="EMBL/GenBank/DDBJ databases">
        <title>Bridging the membrane lipid divide: bacteria of the FCB group superphylum have the potential to synthesize archaeal ether lipids.</title>
        <authorList>
            <person name="Villanueva L."/>
            <person name="Von Meijenfeldt F.A.B."/>
            <person name="Westbye A.B."/>
            <person name="Yadav S."/>
            <person name="Hopmans E.C."/>
            <person name="Dutilh B.E."/>
            <person name="Sinninghe Damste J.S."/>
        </authorList>
    </citation>
    <scope>NUCLEOTIDE SEQUENCE [LARGE SCALE GENOMIC DNA]</scope>
    <source>
        <strain evidence="15">NIOZ-UU100</strain>
    </source>
</reference>
<evidence type="ECO:0000256" key="14">
    <source>
        <dbReference type="RuleBase" id="RU004516"/>
    </source>
</evidence>
<dbReference type="PANTHER" id="PTHR42743">
    <property type="entry name" value="AMINO-ACID AMINOTRANSFERASE"/>
    <property type="match status" value="1"/>
</dbReference>
<evidence type="ECO:0000256" key="5">
    <source>
        <dbReference type="ARBA" id="ARBA00022909"/>
    </source>
</evidence>
<comment type="similarity">
    <text evidence="2 13">Belongs to the class-IV pyridoxal-phosphate-dependent aminotransferase family.</text>
</comment>
<keyword evidence="5" id="KW-0289">Folate biosynthesis</keyword>
<evidence type="ECO:0000256" key="6">
    <source>
        <dbReference type="ARBA" id="ARBA00023239"/>
    </source>
</evidence>
<evidence type="ECO:0000256" key="1">
    <source>
        <dbReference type="ARBA" id="ARBA00001933"/>
    </source>
</evidence>
<dbReference type="InterPro" id="IPR018300">
    <property type="entry name" value="Aminotrans_IV_CS"/>
</dbReference>
<dbReference type="GO" id="GO:0046656">
    <property type="term" value="P:folic acid biosynthetic process"/>
    <property type="evidence" value="ECO:0007669"/>
    <property type="project" value="UniProtKB-KW"/>
</dbReference>
<dbReference type="InterPro" id="IPR050571">
    <property type="entry name" value="Class-IV_PLP-Dep_Aminotrnsfr"/>
</dbReference>
<evidence type="ECO:0000256" key="9">
    <source>
        <dbReference type="ARBA" id="ARBA00049529"/>
    </source>
</evidence>
<comment type="subunit">
    <text evidence="3">Homodimer.</text>
</comment>
<comment type="caution">
    <text evidence="15">The sequence shown here is derived from an EMBL/GenBank/DDBJ whole genome shotgun (WGS) entry which is preliminary data.</text>
</comment>
<evidence type="ECO:0000256" key="2">
    <source>
        <dbReference type="ARBA" id="ARBA00009320"/>
    </source>
</evidence>
<comment type="cofactor">
    <cofactor evidence="1 14">
        <name>pyridoxal 5'-phosphate</name>
        <dbReference type="ChEBI" id="CHEBI:597326"/>
    </cofactor>
</comment>
<dbReference type="Gene3D" id="3.20.10.10">
    <property type="entry name" value="D-amino Acid Aminotransferase, subunit A, domain 2"/>
    <property type="match status" value="1"/>
</dbReference>
<organism evidence="15 16">
    <name type="scientific">Candidatus Thiopontia autotrophica</name>
    <dbReference type="NCBI Taxonomy" id="2841688"/>
    <lineage>
        <taxon>Bacteria</taxon>
        <taxon>Pseudomonadati</taxon>
        <taxon>Pseudomonadota</taxon>
        <taxon>Gammaproteobacteria</taxon>
        <taxon>Candidatus Thiopontia</taxon>
    </lineage>
</organism>
<dbReference type="NCBIfam" id="TIGR03461">
    <property type="entry name" value="pabC_Proteo"/>
    <property type="match status" value="1"/>
</dbReference>
<dbReference type="CDD" id="cd01559">
    <property type="entry name" value="ADCL_like"/>
    <property type="match status" value="1"/>
</dbReference>
<evidence type="ECO:0000313" key="15">
    <source>
        <dbReference type="EMBL" id="MBC8518910.1"/>
    </source>
</evidence>
<comment type="catalytic activity">
    <reaction evidence="9">
        <text>4-amino-4-deoxychorismate = 4-aminobenzoate + pyruvate + H(+)</text>
        <dbReference type="Rhea" id="RHEA:16201"/>
        <dbReference type="ChEBI" id="CHEBI:15361"/>
        <dbReference type="ChEBI" id="CHEBI:15378"/>
        <dbReference type="ChEBI" id="CHEBI:17836"/>
        <dbReference type="ChEBI" id="CHEBI:58406"/>
        <dbReference type="EC" id="4.1.3.38"/>
    </reaction>
</comment>
<dbReference type="InterPro" id="IPR043131">
    <property type="entry name" value="BCAT-like_N"/>
</dbReference>
<dbReference type="PROSITE" id="PS00770">
    <property type="entry name" value="AA_TRANSFER_CLASS_4"/>
    <property type="match status" value="1"/>
</dbReference>
<dbReference type="AlphaFoldDB" id="A0A8J6TVE9"/>
<protein>
    <recommendedName>
        <fullName evidence="11 12">Aminodeoxychorismate lyase</fullName>
        <ecNumber evidence="8 12">4.1.3.38</ecNumber>
    </recommendedName>
</protein>
<dbReference type="InterPro" id="IPR043132">
    <property type="entry name" value="BCAT-like_C"/>
</dbReference>
<sequence>MLVNGVETEQISATDRGLQYGDGLFETIAVVDGKLEFWGRHMARLQRGAEKLSIPLPPEELFLAEAEQLVGSDGSSRSVLKITITRGSGGRGYRPPESPAPTRILALSPWPEYPAEYYKSGVRLHLCETRLGSNPLLAGIKHLNRLEQVMARGEWSDPDIAEGLMVNGEDHIVEGTMSNIFFVRGGEVITPELTRCGVAGVMREMLIEQLQQDGISVTVRPIHLSELSEMEEAFCSNSLIHVWPVRQIGDKQFSVLDPIVTHLTRFIDVDKYF</sequence>
<proteinExistence type="inferred from homology"/>
<dbReference type="Pfam" id="PF01063">
    <property type="entry name" value="Aminotran_4"/>
    <property type="match status" value="1"/>
</dbReference>
<dbReference type="SUPFAM" id="SSF56752">
    <property type="entry name" value="D-aminoacid aminotransferase-like PLP-dependent enzymes"/>
    <property type="match status" value="1"/>
</dbReference>
<dbReference type="PANTHER" id="PTHR42743:SF2">
    <property type="entry name" value="AMINODEOXYCHORISMATE LYASE"/>
    <property type="match status" value="1"/>
</dbReference>
<keyword evidence="4 14" id="KW-0663">Pyridoxal phosphate</keyword>
<dbReference type="EC" id="4.1.3.38" evidence="8 12"/>